<name>F8ML24_NEUT8</name>
<dbReference type="HOGENOM" id="CLU_1518300_0_0_1"/>
<reference evidence="3" key="1">
    <citation type="journal article" date="2011" name="Genetics">
        <title>Massive changes in genome architecture accompany the transition to self-fertility in the filamentous fungus Neurospora tetrasperma.</title>
        <authorList>
            <person name="Ellison C.E."/>
            <person name="Stajich J.E."/>
            <person name="Jacobson D.J."/>
            <person name="Natvig D.O."/>
            <person name="Lapidus A."/>
            <person name="Foster B."/>
            <person name="Aerts A."/>
            <person name="Riley R."/>
            <person name="Lindquist E.A."/>
            <person name="Grigoriev I.V."/>
            <person name="Taylor J.W."/>
        </authorList>
    </citation>
    <scope>NUCLEOTIDE SEQUENCE [LARGE SCALE GENOMIC DNA]</scope>
    <source>
        <strain evidence="3">FGSC 2508 / P0657</strain>
    </source>
</reference>
<dbReference type="Proteomes" id="UP000008065">
    <property type="component" value="Unassembled WGS sequence"/>
</dbReference>
<dbReference type="EMBL" id="GL891304">
    <property type="protein sequence ID" value="EGO58349.1"/>
    <property type="molecule type" value="Genomic_DNA"/>
</dbReference>
<evidence type="ECO:0000256" key="1">
    <source>
        <dbReference type="SAM" id="MobiDB-lite"/>
    </source>
</evidence>
<proteinExistence type="predicted"/>
<dbReference type="VEuPathDB" id="FungiDB:NEUTE1DRAFT_41491"/>
<keyword evidence="3" id="KW-1185">Reference proteome</keyword>
<dbReference type="GeneID" id="20827803"/>
<dbReference type="AlphaFoldDB" id="F8ML24"/>
<evidence type="ECO:0000313" key="2">
    <source>
        <dbReference type="EMBL" id="EGO58349.1"/>
    </source>
</evidence>
<sequence length="180" mass="19915">MMTETTTIRIITPDELMSIPLDVQGSLISRDTSPASEPTSPRQTSPHITRQRSGTGSQAPSPPDFARRLSNLNQSINALQRELRRGGRPRRAALRGPVFSERTPAVDIQERGTQLPDPILFTSTTLGVSVDEDCTTRIGVPAPTAGETWMYRLYDRPGCCDCPGCRHVWGNEEGADRWLR</sequence>
<dbReference type="OrthoDB" id="10386164at2759"/>
<feature type="region of interest" description="Disordered" evidence="1">
    <location>
        <begin position="28"/>
        <end position="64"/>
    </location>
</feature>
<protein>
    <submittedName>
        <fullName evidence="2">Uncharacterized protein</fullName>
    </submittedName>
</protein>
<accession>F8ML24</accession>
<organism evidence="2 3">
    <name type="scientific">Neurospora tetrasperma (strain FGSC 2508 / ATCC MYA-4615 / P0657)</name>
    <dbReference type="NCBI Taxonomy" id="510951"/>
    <lineage>
        <taxon>Eukaryota</taxon>
        <taxon>Fungi</taxon>
        <taxon>Dikarya</taxon>
        <taxon>Ascomycota</taxon>
        <taxon>Pezizomycotina</taxon>
        <taxon>Sordariomycetes</taxon>
        <taxon>Sordariomycetidae</taxon>
        <taxon>Sordariales</taxon>
        <taxon>Sordariaceae</taxon>
        <taxon>Neurospora</taxon>
    </lineage>
</organism>
<feature type="compositionally biased region" description="Polar residues" evidence="1">
    <location>
        <begin position="28"/>
        <end position="59"/>
    </location>
</feature>
<dbReference type="RefSeq" id="XP_009850260.1">
    <property type="nucleotide sequence ID" value="XM_009851958.1"/>
</dbReference>
<evidence type="ECO:0000313" key="3">
    <source>
        <dbReference type="Proteomes" id="UP000008065"/>
    </source>
</evidence>
<gene>
    <name evidence="2" type="ORF">NEUTE1DRAFT_41491</name>
</gene>
<dbReference type="KEGG" id="nte:NEUTE1DRAFT41491"/>